<protein>
    <recommendedName>
        <fullName evidence="5">Isovaleryl-CoA dehydrogenase, mitochondrial</fullName>
        <ecNumber evidence="4">1.3.8.4</ecNumber>
    </recommendedName>
</protein>
<dbReference type="GO" id="GO:0050660">
    <property type="term" value="F:flavin adenine dinucleotide binding"/>
    <property type="evidence" value="ECO:0007669"/>
    <property type="project" value="InterPro"/>
</dbReference>
<feature type="binding site" evidence="13">
    <location>
        <position position="273"/>
    </location>
    <ligand>
        <name>FAD</name>
        <dbReference type="ChEBI" id="CHEBI:57692"/>
    </ligand>
</feature>
<dbReference type="SUPFAM" id="SSF56645">
    <property type="entry name" value="Acyl-CoA dehydrogenase NM domain-like"/>
    <property type="match status" value="1"/>
</dbReference>
<comment type="similarity">
    <text evidence="3 14">Belongs to the acyl-CoA dehydrogenase family.</text>
</comment>
<dbReference type="Pfam" id="PF00441">
    <property type="entry name" value="Acyl-CoA_dh_1"/>
    <property type="match status" value="1"/>
</dbReference>
<evidence type="ECO:0000256" key="9">
    <source>
        <dbReference type="ARBA" id="ARBA00023002"/>
    </source>
</evidence>
<dbReference type="InterPro" id="IPR013786">
    <property type="entry name" value="AcylCoA_DH/ox_N"/>
</dbReference>
<dbReference type="PROSITE" id="PS00072">
    <property type="entry name" value="ACYL_COA_DH_1"/>
    <property type="match status" value="1"/>
</dbReference>
<dbReference type="InterPro" id="IPR037069">
    <property type="entry name" value="AcylCoA_DH/ox_N_sf"/>
</dbReference>
<dbReference type="PIRSF" id="PIRSF016578">
    <property type="entry name" value="HsaA"/>
    <property type="match status" value="1"/>
</dbReference>
<keyword evidence="8" id="KW-0809">Transit peptide</keyword>
<dbReference type="SUPFAM" id="SSF47203">
    <property type="entry name" value="Acyl-CoA dehydrogenase C-terminal domain-like"/>
    <property type="match status" value="1"/>
</dbReference>
<feature type="domain" description="Acyl-CoA dehydrogenase/oxidase C-terminal" evidence="15">
    <location>
        <begin position="234"/>
        <end position="382"/>
    </location>
</feature>
<feature type="domain" description="Acyl-CoA oxidase/dehydrogenase middle" evidence="16">
    <location>
        <begin position="127"/>
        <end position="222"/>
    </location>
</feature>
<feature type="active site" description="Proton acceptor" evidence="11">
    <location>
        <position position="247"/>
    </location>
</feature>
<dbReference type="FunFam" id="1.20.140.10:FF:000001">
    <property type="entry name" value="Acyl-CoA dehydrogenase"/>
    <property type="match status" value="1"/>
</dbReference>
<evidence type="ECO:0000256" key="14">
    <source>
        <dbReference type="RuleBase" id="RU362125"/>
    </source>
</evidence>
<comment type="pathway">
    <text evidence="2">Amino-acid degradation; L-leucine degradation; (S)-3-hydroxy-3-methylglutaryl-CoA from 3-isovaleryl-CoA: step 1/3.</text>
</comment>
<dbReference type="Gene3D" id="1.10.540.10">
    <property type="entry name" value="Acyl-CoA dehydrogenase/oxidase, N-terminal domain"/>
    <property type="match status" value="1"/>
</dbReference>
<dbReference type="PANTHER" id="PTHR43884:SF12">
    <property type="entry name" value="ISOVALERYL-COA DEHYDROGENASE, MITOCHONDRIAL-RELATED"/>
    <property type="match status" value="1"/>
</dbReference>
<feature type="binding site" evidence="13">
    <location>
        <begin position="161"/>
        <end position="163"/>
    </location>
    <ligand>
        <name>FAD</name>
        <dbReference type="ChEBI" id="CHEBI:57692"/>
    </ligand>
</feature>
<dbReference type="GO" id="GO:0006552">
    <property type="term" value="P:L-leucine catabolic process"/>
    <property type="evidence" value="ECO:0007669"/>
    <property type="project" value="TreeGrafter"/>
</dbReference>
<dbReference type="FunFam" id="1.10.540.10:FF:000007">
    <property type="entry name" value="Isovaleryl-CoA dehydrogenase, mitochondrial"/>
    <property type="match status" value="1"/>
</dbReference>
<evidence type="ECO:0000259" key="15">
    <source>
        <dbReference type="Pfam" id="PF00441"/>
    </source>
</evidence>
<comment type="catalytic activity">
    <reaction evidence="10">
        <text>3-methylbutanoyl-CoA + oxidized [electron-transfer flavoprotein] + H(+) = 3-methylbut-2-enoyl-CoA + reduced [electron-transfer flavoprotein]</text>
        <dbReference type="Rhea" id="RHEA:12276"/>
        <dbReference type="Rhea" id="RHEA-COMP:10685"/>
        <dbReference type="Rhea" id="RHEA-COMP:10686"/>
        <dbReference type="ChEBI" id="CHEBI:15378"/>
        <dbReference type="ChEBI" id="CHEBI:57344"/>
        <dbReference type="ChEBI" id="CHEBI:57345"/>
        <dbReference type="ChEBI" id="CHEBI:57692"/>
        <dbReference type="ChEBI" id="CHEBI:58307"/>
        <dbReference type="EC" id="1.3.8.4"/>
    </reaction>
</comment>
<feature type="binding site" evidence="12">
    <location>
        <begin position="368"/>
        <end position="369"/>
    </location>
    <ligand>
        <name>substrate</name>
    </ligand>
</feature>
<reference evidence="18" key="1">
    <citation type="submission" date="2022-10" db="EMBL/GenBank/DDBJ databases">
        <authorList>
            <person name="Yue Y."/>
        </authorList>
    </citation>
    <scope>NUCLEOTIDE SEQUENCE</scope>
    <source>
        <strain evidence="18">Z654</strain>
    </source>
</reference>
<evidence type="ECO:0000256" key="3">
    <source>
        <dbReference type="ARBA" id="ARBA00009347"/>
    </source>
</evidence>
<dbReference type="InterPro" id="IPR036250">
    <property type="entry name" value="AcylCo_DH-like_C"/>
</dbReference>
<evidence type="ECO:0000256" key="2">
    <source>
        <dbReference type="ARBA" id="ARBA00004898"/>
    </source>
</evidence>
<feature type="binding site" evidence="12">
    <location>
        <position position="137"/>
    </location>
    <ligand>
        <name>substrate</name>
    </ligand>
</feature>
<evidence type="ECO:0000256" key="6">
    <source>
        <dbReference type="ARBA" id="ARBA00022630"/>
    </source>
</evidence>
<evidence type="ECO:0000256" key="5">
    <source>
        <dbReference type="ARBA" id="ARBA00018258"/>
    </source>
</evidence>
<feature type="binding site" evidence="12">
    <location>
        <begin position="183"/>
        <end position="184"/>
    </location>
    <ligand>
        <name>substrate</name>
    </ligand>
</feature>
<keyword evidence="19" id="KW-1185">Reference proteome</keyword>
<dbReference type="InterPro" id="IPR006089">
    <property type="entry name" value="Acyl-CoA_DH_CS"/>
</dbReference>
<feature type="binding site" evidence="12">
    <location>
        <begin position="245"/>
        <end position="248"/>
    </location>
    <ligand>
        <name>substrate</name>
    </ligand>
</feature>
<dbReference type="PROSITE" id="PS00073">
    <property type="entry name" value="ACYL_COA_DH_2"/>
    <property type="match status" value="1"/>
</dbReference>
<dbReference type="EMBL" id="JAOYFC010000002">
    <property type="protein sequence ID" value="MCV6824714.1"/>
    <property type="molecule type" value="Genomic_DNA"/>
</dbReference>
<dbReference type="Gene3D" id="2.40.110.10">
    <property type="entry name" value="Butyryl-CoA Dehydrogenase, subunit A, domain 2"/>
    <property type="match status" value="1"/>
</dbReference>
<evidence type="ECO:0000256" key="1">
    <source>
        <dbReference type="ARBA" id="ARBA00001974"/>
    </source>
</evidence>
<dbReference type="Gene3D" id="1.20.140.10">
    <property type="entry name" value="Butyryl-CoA Dehydrogenase, subunit A, domain 3"/>
    <property type="match status" value="1"/>
</dbReference>
<dbReference type="InterPro" id="IPR009100">
    <property type="entry name" value="AcylCoA_DH/oxidase_NM_dom_sf"/>
</dbReference>
<feature type="binding site" evidence="13">
    <location>
        <position position="284"/>
    </location>
    <ligand>
        <name>FAD</name>
        <dbReference type="ChEBI" id="CHEBI:57692"/>
    </ligand>
</feature>
<dbReference type="GO" id="GO:0008470">
    <property type="term" value="F:3-methylbutanoyl-CoA dehydrogenase activity"/>
    <property type="evidence" value="ECO:0007669"/>
    <property type="project" value="UniProtKB-EC"/>
</dbReference>
<sequence length="387" mass="42131">MFTATMTFDLGEEVNALREMVHRWAQDRVKPMAAEIDAKNEFPPELWQEMGELGLLGITVPEEFGGADMGYLAHVIAVEEIARASASVSLSYGAHSNLCVNQIKLNGTPEQRAKYLPKLISGEHVGALAMSEAGAGSDVVSMKLRAEKKNGYYTLNGTKFWITNGPDADTLVVYAKTDPDAGSRGMTAFLIEKDMVGFSTSPHFDKMGMRGSNTAELIFENVEVPFENVLGEEGKGVRVLMSGLDYERVVLSGIGTGIMAACLDEVMPYISQRKQFGEPVGNFQLMQGKIADMYTKMNSARAYVYEVARACDRGQVTRQDAAACVLYASEEAMVVAHQAVQAMGGTGFMNESAVSRIFRDAKLMEIGAGTSEIRRMLIGREMMGAMS</sequence>
<dbReference type="CDD" id="cd01156">
    <property type="entry name" value="IVD"/>
    <property type="match status" value="1"/>
</dbReference>
<evidence type="ECO:0000256" key="7">
    <source>
        <dbReference type="ARBA" id="ARBA00022827"/>
    </source>
</evidence>
<evidence type="ECO:0000313" key="19">
    <source>
        <dbReference type="Proteomes" id="UP001208041"/>
    </source>
</evidence>
<evidence type="ECO:0000313" key="18">
    <source>
        <dbReference type="EMBL" id="MCV6824714.1"/>
    </source>
</evidence>
<gene>
    <name evidence="18" type="ORF">OH136_09115</name>
</gene>
<feature type="domain" description="Acyl-CoA dehydrogenase/oxidase N-terminal" evidence="17">
    <location>
        <begin position="12"/>
        <end position="123"/>
    </location>
</feature>
<feature type="binding site" evidence="13">
    <location>
        <begin position="341"/>
        <end position="345"/>
    </location>
    <ligand>
        <name>FAD</name>
        <dbReference type="ChEBI" id="CHEBI:57692"/>
    </ligand>
</feature>
<evidence type="ECO:0000256" key="13">
    <source>
        <dbReference type="PIRSR" id="PIRSR634183-3"/>
    </source>
</evidence>
<evidence type="ECO:0000256" key="10">
    <source>
        <dbReference type="ARBA" id="ARBA00052875"/>
    </source>
</evidence>
<evidence type="ECO:0000256" key="12">
    <source>
        <dbReference type="PIRSR" id="PIRSR634183-2"/>
    </source>
</evidence>
<evidence type="ECO:0000256" key="4">
    <source>
        <dbReference type="ARBA" id="ARBA00012044"/>
    </source>
</evidence>
<organism evidence="18 19">
    <name type="scientific">Halocynthiibacter halioticoli</name>
    <dbReference type="NCBI Taxonomy" id="2986804"/>
    <lineage>
        <taxon>Bacteria</taxon>
        <taxon>Pseudomonadati</taxon>
        <taxon>Pseudomonadota</taxon>
        <taxon>Alphaproteobacteria</taxon>
        <taxon>Rhodobacterales</taxon>
        <taxon>Paracoccaceae</taxon>
        <taxon>Halocynthiibacter</taxon>
    </lineage>
</organism>
<evidence type="ECO:0000259" key="16">
    <source>
        <dbReference type="Pfam" id="PF02770"/>
    </source>
</evidence>
<dbReference type="Pfam" id="PF02771">
    <property type="entry name" value="Acyl-CoA_dh_N"/>
    <property type="match status" value="1"/>
</dbReference>
<proteinExistence type="inferred from homology"/>
<comment type="caution">
    <text evidence="18">The sequence shown here is derived from an EMBL/GenBank/DDBJ whole genome shotgun (WGS) entry which is preliminary data.</text>
</comment>
<comment type="cofactor">
    <cofactor evidence="1 13 14">
        <name>FAD</name>
        <dbReference type="ChEBI" id="CHEBI:57692"/>
    </cofactor>
</comment>
<evidence type="ECO:0000259" key="17">
    <source>
        <dbReference type="Pfam" id="PF02771"/>
    </source>
</evidence>
<keyword evidence="7 13" id="KW-0274">FAD</keyword>
<evidence type="ECO:0000256" key="11">
    <source>
        <dbReference type="PIRSR" id="PIRSR634183-1"/>
    </source>
</evidence>
<dbReference type="InterPro" id="IPR034183">
    <property type="entry name" value="IVD"/>
</dbReference>
<dbReference type="InterPro" id="IPR046373">
    <property type="entry name" value="Acyl-CoA_Oxase/DH_mid-dom_sf"/>
</dbReference>
<accession>A0AAE3LRQ9</accession>
<evidence type="ECO:0000256" key="8">
    <source>
        <dbReference type="ARBA" id="ARBA00022946"/>
    </source>
</evidence>
<name>A0AAE3LRQ9_9RHOB</name>
<dbReference type="Pfam" id="PF02770">
    <property type="entry name" value="Acyl-CoA_dh_M"/>
    <property type="match status" value="1"/>
</dbReference>
<keyword evidence="6 14" id="KW-0285">Flavoprotein</keyword>
<dbReference type="InterPro" id="IPR009075">
    <property type="entry name" value="AcylCo_DH/oxidase_C"/>
</dbReference>
<dbReference type="EC" id="1.3.8.4" evidence="4"/>
<dbReference type="InterPro" id="IPR006091">
    <property type="entry name" value="Acyl-CoA_Oxase/DH_mid-dom"/>
</dbReference>
<dbReference type="FunFam" id="2.40.110.10:FF:000004">
    <property type="entry name" value="Isovaleryl-CoA dehydrogenase, mitochondrial"/>
    <property type="match status" value="1"/>
</dbReference>
<keyword evidence="9 14" id="KW-0560">Oxidoreductase</keyword>
<dbReference type="PANTHER" id="PTHR43884">
    <property type="entry name" value="ACYL-COA DEHYDROGENASE"/>
    <property type="match status" value="1"/>
</dbReference>
<feature type="binding site" evidence="13">
    <location>
        <begin position="370"/>
        <end position="372"/>
    </location>
    <ligand>
        <name>FAD</name>
        <dbReference type="ChEBI" id="CHEBI:57692"/>
    </ligand>
</feature>
<dbReference type="AlphaFoldDB" id="A0AAE3LRQ9"/>
<dbReference type="Proteomes" id="UP001208041">
    <property type="component" value="Unassembled WGS sequence"/>
</dbReference>
<dbReference type="RefSeq" id="WP_263953568.1">
    <property type="nucleotide sequence ID" value="NZ_JAOYFC010000002.1"/>
</dbReference>
<feature type="binding site" evidence="13">
    <location>
        <begin position="128"/>
        <end position="137"/>
    </location>
    <ligand>
        <name>FAD</name>
        <dbReference type="ChEBI" id="CHEBI:57692"/>
    </ligand>
</feature>